<organism evidence="1">
    <name type="scientific">Plocamium cartilagineum</name>
    <name type="common">Red comb weed</name>
    <name type="synonym">Gelidium cartilagineum</name>
    <dbReference type="NCBI Taxonomy" id="31452"/>
    <lineage>
        <taxon>Eukaryota</taxon>
        <taxon>Rhodophyta</taxon>
        <taxon>Florideophyceae</taxon>
        <taxon>Rhodymeniophycidae</taxon>
        <taxon>Plocamiales</taxon>
        <taxon>Plocamiaceae</taxon>
        <taxon>Plocamium</taxon>
    </lineage>
</organism>
<dbReference type="RefSeq" id="YP_009297968.1">
    <property type="nucleotide sequence ID" value="NC_031179.1"/>
</dbReference>
<protein>
    <recommendedName>
        <fullName evidence="2">Ycf80</fullName>
    </recommendedName>
</protein>
<evidence type="ECO:0008006" key="2">
    <source>
        <dbReference type="Google" id="ProtNLM"/>
    </source>
</evidence>
<proteinExistence type="predicted"/>
<evidence type="ECO:0000313" key="1">
    <source>
        <dbReference type="EMBL" id="AOM67906.1"/>
    </source>
</evidence>
<dbReference type="EMBL" id="KX284727">
    <property type="protein sequence ID" value="AOM67906.1"/>
    <property type="molecule type" value="Genomic_DNA"/>
</dbReference>
<reference evidence="1" key="1">
    <citation type="journal article" date="2016" name="BMC Biol.">
        <title>Parallel evolution of highly conserved plastid genome architecture in red seaweeds and seed plants.</title>
        <authorList>
            <person name="Lee J."/>
            <person name="Cho C.H."/>
            <person name="Park S.I."/>
            <person name="Choi J.W."/>
            <person name="Song H.S."/>
            <person name="West J.A."/>
            <person name="Bhattacharya D."/>
            <person name="Yoon H.S."/>
        </authorList>
    </citation>
    <scope>NUCLEOTIDE SEQUENCE</scope>
</reference>
<name>A0A1C9CHN8_PLOCA</name>
<gene>
    <name evidence="1" type="primary">ycf80</name>
    <name evidence="1" type="ORF">Plocam_070</name>
</gene>
<sequence length="479" mass="57376">MILFNLTSMFIPHILENYSHINSQHNKNTNIQINKSLVNRSSVLYLSSNKNLNSSNINSKDILVQKFIYPNFFIKLINRYWQETIFLSISNPLSDNYISRLKSDGLIYKYQSKKFLLNFSKALMTGRIDSSLNSSLLVSKVQSNSTYVKYIWRKGINLSFPLNILQDFFTYKKNNFLSKNQIILIQKLKKNQFPIFTVVNGFNQIIIAEPSEEIILNQSLINKIYKWYTDFLLKKKYSQPLYEGLFFMNPYDALEYSNFIKNKYPNSNKENHLKVFSSRLDFYYKQVRTSLPKIQFRLIPDLQELSQLIYKYRYYKNIYFHSSQKYNKDSFQGQPIYFIQPIFAINKKTKKMDLINFNYQLNEKHAMKQYEAIFINYKTAVLAWKKFCHESKDYNLPLNPKIMVYNLEDFLKTCECNSQIKQRNLLFIPTKESYKFMYKRKSETFKNKIIQIFSSKILFIKVFSKRLIWSLTSRQPISW</sequence>
<geneLocation type="plastid" evidence="1"/>
<dbReference type="AlphaFoldDB" id="A0A1C9CHN8"/>
<keyword evidence="1" id="KW-0934">Plastid</keyword>
<dbReference type="GeneID" id="29074363"/>
<accession>A0A1C9CHN8</accession>